<keyword evidence="3" id="KW-1185">Reference proteome</keyword>
<protein>
    <submittedName>
        <fullName evidence="2">Uncharacterized protein</fullName>
    </submittedName>
</protein>
<sequence>MGDKTVENSTLRSQLTPPSSIPAPRHIDASLEQRLSGMETSLKRLDNIESALTKLTSRLGASTTKTPSTYTATKSNGDVYGCHEISEIFSQVGREDKIVLRICFWECRG</sequence>
<organism evidence="2 3">
    <name type="scientific">Necator americanus</name>
    <name type="common">Human hookworm</name>
    <dbReference type="NCBI Taxonomy" id="51031"/>
    <lineage>
        <taxon>Eukaryota</taxon>
        <taxon>Metazoa</taxon>
        <taxon>Ecdysozoa</taxon>
        <taxon>Nematoda</taxon>
        <taxon>Chromadorea</taxon>
        <taxon>Rhabditida</taxon>
        <taxon>Rhabditina</taxon>
        <taxon>Rhabditomorpha</taxon>
        <taxon>Strongyloidea</taxon>
        <taxon>Ancylostomatidae</taxon>
        <taxon>Bunostominae</taxon>
        <taxon>Necator</taxon>
    </lineage>
</organism>
<evidence type="ECO:0000256" key="1">
    <source>
        <dbReference type="SAM" id="MobiDB-lite"/>
    </source>
</evidence>
<evidence type="ECO:0000313" key="2">
    <source>
        <dbReference type="EMBL" id="ETN76456.1"/>
    </source>
</evidence>
<reference evidence="3" key="1">
    <citation type="journal article" date="2014" name="Nat. Genet.">
        <title>Genome of the human hookworm Necator americanus.</title>
        <authorList>
            <person name="Tang Y.T."/>
            <person name="Gao X."/>
            <person name="Rosa B.A."/>
            <person name="Abubucker S."/>
            <person name="Hallsworth-Pepin K."/>
            <person name="Martin J."/>
            <person name="Tyagi R."/>
            <person name="Heizer E."/>
            <person name="Zhang X."/>
            <person name="Bhonagiri-Palsikar V."/>
            <person name="Minx P."/>
            <person name="Warren W.C."/>
            <person name="Wang Q."/>
            <person name="Zhan B."/>
            <person name="Hotez P.J."/>
            <person name="Sternberg P.W."/>
            <person name="Dougall A."/>
            <person name="Gaze S.T."/>
            <person name="Mulvenna J."/>
            <person name="Sotillo J."/>
            <person name="Ranganathan S."/>
            <person name="Rabelo E.M."/>
            <person name="Wilson R.K."/>
            <person name="Felgner P.L."/>
            <person name="Bethony J."/>
            <person name="Hawdon J.M."/>
            <person name="Gasser R.B."/>
            <person name="Loukas A."/>
            <person name="Mitreva M."/>
        </authorList>
    </citation>
    <scope>NUCLEOTIDE SEQUENCE [LARGE SCALE GENOMIC DNA]</scope>
</reference>
<feature type="region of interest" description="Disordered" evidence="1">
    <location>
        <begin position="1"/>
        <end position="25"/>
    </location>
</feature>
<accession>W2T5I6</accession>
<dbReference type="KEGG" id="nai:NECAME_11656"/>
<gene>
    <name evidence="2" type="ORF">NECAME_11656</name>
</gene>
<evidence type="ECO:0000313" key="3">
    <source>
        <dbReference type="Proteomes" id="UP000053676"/>
    </source>
</evidence>
<proteinExistence type="predicted"/>
<name>W2T5I6_NECAM</name>
<dbReference type="EMBL" id="KI660225">
    <property type="protein sequence ID" value="ETN76456.1"/>
    <property type="molecule type" value="Genomic_DNA"/>
</dbReference>
<dbReference type="Proteomes" id="UP000053676">
    <property type="component" value="Unassembled WGS sequence"/>
</dbReference>
<dbReference type="OrthoDB" id="5867790at2759"/>
<dbReference type="AlphaFoldDB" id="W2T5I6"/>
<feature type="compositionally biased region" description="Polar residues" evidence="1">
    <location>
        <begin position="7"/>
        <end position="18"/>
    </location>
</feature>